<dbReference type="KEGG" id="vta:B0041"/>
<evidence type="ECO:0000256" key="1">
    <source>
        <dbReference type="ARBA" id="ARBA00008857"/>
    </source>
</evidence>
<dbReference type="EMBL" id="LT960612">
    <property type="protein sequence ID" value="SON51652.1"/>
    <property type="molecule type" value="Genomic_DNA"/>
</dbReference>
<keyword evidence="9" id="KW-1185">Reference proteome</keyword>
<comment type="similarity">
    <text evidence="1">Belongs to the 'phage' integrase family.</text>
</comment>
<name>A0A2N8ZIB0_9VIBR</name>
<dbReference type="Gene3D" id="1.10.443.10">
    <property type="entry name" value="Intergrase catalytic core"/>
    <property type="match status" value="1"/>
</dbReference>
<organism evidence="8 9">
    <name type="scientific">Vibrio tapetis subsp. tapetis</name>
    <dbReference type="NCBI Taxonomy" id="1671868"/>
    <lineage>
        <taxon>Bacteria</taxon>
        <taxon>Pseudomonadati</taxon>
        <taxon>Pseudomonadota</taxon>
        <taxon>Gammaproteobacteria</taxon>
        <taxon>Vibrionales</taxon>
        <taxon>Vibrionaceae</taxon>
        <taxon>Vibrio</taxon>
    </lineage>
</organism>
<proteinExistence type="inferred from homology"/>
<dbReference type="AlphaFoldDB" id="A0A2N8ZIB0"/>
<evidence type="ECO:0008006" key="10">
    <source>
        <dbReference type="Google" id="ProtNLM"/>
    </source>
</evidence>
<feature type="domain" description="Tyr recombinase" evidence="6">
    <location>
        <begin position="104"/>
        <end position="279"/>
    </location>
</feature>
<dbReference type="OrthoDB" id="9801717at2"/>
<dbReference type="SUPFAM" id="SSF56349">
    <property type="entry name" value="DNA breaking-rejoining enzymes"/>
    <property type="match status" value="1"/>
</dbReference>
<keyword evidence="4" id="KW-0233">DNA recombination</keyword>
<feature type="domain" description="Core-binding (CB)" evidence="7">
    <location>
        <begin position="4"/>
        <end position="87"/>
    </location>
</feature>
<accession>A0A2N8ZIB0</accession>
<dbReference type="Gene3D" id="1.10.150.130">
    <property type="match status" value="1"/>
</dbReference>
<keyword evidence="3 5" id="KW-0238">DNA-binding</keyword>
<dbReference type="Pfam" id="PF00589">
    <property type="entry name" value="Phage_integrase"/>
    <property type="match status" value="1"/>
</dbReference>
<dbReference type="PROSITE" id="PS51900">
    <property type="entry name" value="CB"/>
    <property type="match status" value="1"/>
</dbReference>
<dbReference type="PROSITE" id="PS51898">
    <property type="entry name" value="TYR_RECOMBINASE"/>
    <property type="match status" value="1"/>
</dbReference>
<evidence type="ECO:0000259" key="6">
    <source>
        <dbReference type="PROSITE" id="PS51898"/>
    </source>
</evidence>
<evidence type="ECO:0000259" key="7">
    <source>
        <dbReference type="PROSITE" id="PS51900"/>
    </source>
</evidence>
<dbReference type="InterPro" id="IPR004107">
    <property type="entry name" value="Integrase_SAM-like_N"/>
</dbReference>
<evidence type="ECO:0000256" key="5">
    <source>
        <dbReference type="PROSITE-ProRule" id="PRU01248"/>
    </source>
</evidence>
<gene>
    <name evidence="8" type="ORF">VTAP4600_B0041</name>
</gene>
<dbReference type="Proteomes" id="UP000235828">
    <property type="component" value="Chromosome B"/>
</dbReference>
<dbReference type="InterPro" id="IPR010998">
    <property type="entry name" value="Integrase_recombinase_N"/>
</dbReference>
<dbReference type="PANTHER" id="PTHR30349">
    <property type="entry name" value="PHAGE INTEGRASE-RELATED"/>
    <property type="match status" value="1"/>
</dbReference>
<dbReference type="PANTHER" id="PTHR30349:SF64">
    <property type="entry name" value="PROPHAGE INTEGRASE INTD-RELATED"/>
    <property type="match status" value="1"/>
</dbReference>
<evidence type="ECO:0000256" key="2">
    <source>
        <dbReference type="ARBA" id="ARBA00022908"/>
    </source>
</evidence>
<dbReference type="InterPro" id="IPR011010">
    <property type="entry name" value="DNA_brk_join_enz"/>
</dbReference>
<reference evidence="8 9" key="1">
    <citation type="submission" date="2017-10" db="EMBL/GenBank/DDBJ databases">
        <authorList>
            <person name="Banno H."/>
            <person name="Chua N.-H."/>
        </authorList>
    </citation>
    <scope>NUCLEOTIDE SEQUENCE [LARGE SCALE GENOMIC DNA]</scope>
    <source>
        <strain evidence="8">Vibrio tapetis CECT4600</strain>
    </source>
</reference>
<evidence type="ECO:0000256" key="3">
    <source>
        <dbReference type="ARBA" id="ARBA00023125"/>
    </source>
</evidence>
<dbReference type="Pfam" id="PF13495">
    <property type="entry name" value="Phage_int_SAM_4"/>
    <property type="match status" value="1"/>
</dbReference>
<evidence type="ECO:0000313" key="8">
    <source>
        <dbReference type="EMBL" id="SON51652.1"/>
    </source>
</evidence>
<dbReference type="RefSeq" id="WP_102524065.1">
    <property type="nucleotide sequence ID" value="NZ_LT960612.1"/>
</dbReference>
<dbReference type="InterPro" id="IPR044068">
    <property type="entry name" value="CB"/>
</dbReference>
<evidence type="ECO:0000256" key="4">
    <source>
        <dbReference type="ARBA" id="ARBA00023172"/>
    </source>
</evidence>
<sequence length="295" mass="34061">MNTTELERYNCSYEQHLTNLTLQGKRPATIDAYSRAVRRISEFFDCCPDTLNTADLKEYFASLISTHSWSTVKLDRNGLQFFYRYTLNKQWVWLDIIKPPQTRKLPDIMTPQQVALLISMTRQRRYQVFFLTLYTMGLRLSEGLHLTIHDVDRHTMQVHVRDGKGGKDRLVPLPMRTLHALRAHWATHKHPRLIFPGLGKNIDNPMDRGGVQKAMKLVLKDCGIQKLVSPHSLRHCYATHLLEQGLDLRSLQTLLGHASLNTTARYTRMTQLKQRDAALAANQLADALTLMWEEA</sequence>
<dbReference type="InterPro" id="IPR050090">
    <property type="entry name" value="Tyrosine_recombinase_XerCD"/>
</dbReference>
<protein>
    <recommendedName>
        <fullName evidence="10">Integrase</fullName>
    </recommendedName>
</protein>
<evidence type="ECO:0000313" key="9">
    <source>
        <dbReference type="Proteomes" id="UP000235828"/>
    </source>
</evidence>
<dbReference type="InterPro" id="IPR002104">
    <property type="entry name" value="Integrase_catalytic"/>
</dbReference>
<dbReference type="InterPro" id="IPR013762">
    <property type="entry name" value="Integrase-like_cat_sf"/>
</dbReference>
<dbReference type="GO" id="GO:0015074">
    <property type="term" value="P:DNA integration"/>
    <property type="evidence" value="ECO:0007669"/>
    <property type="project" value="UniProtKB-KW"/>
</dbReference>
<dbReference type="GO" id="GO:0006310">
    <property type="term" value="P:DNA recombination"/>
    <property type="evidence" value="ECO:0007669"/>
    <property type="project" value="UniProtKB-KW"/>
</dbReference>
<dbReference type="GO" id="GO:0003677">
    <property type="term" value="F:DNA binding"/>
    <property type="evidence" value="ECO:0007669"/>
    <property type="project" value="UniProtKB-UniRule"/>
</dbReference>
<keyword evidence="2" id="KW-0229">DNA integration</keyword>